<reference evidence="8" key="1">
    <citation type="submission" date="2021-04" db="EMBL/GenBank/DDBJ databases">
        <title>novel species isolated from subtropical streams in China.</title>
        <authorList>
            <person name="Lu H."/>
        </authorList>
    </citation>
    <scope>NUCLEOTIDE SEQUENCE</scope>
    <source>
        <strain evidence="8">LFS511W</strain>
    </source>
</reference>
<dbReference type="PROSITE" id="PS00105">
    <property type="entry name" value="AA_TRANSFER_CLASS_1"/>
    <property type="match status" value="1"/>
</dbReference>
<sequence length="390" mass="42702">MMSHPLASRLDQIAPFHVMEILKMAKALEQQGRHLIHMGIGEPDFTAPPAVVDAAASAMRDGRLQYTTALGIPELRSAIAKHYRDAFNVEVPEHRIIVTAGASAALLLACGALVQPGAEVLMPDPSYPCNRHFVAAFEGKAKLVNSGAEQRYQLSAAAVREHWTAQTAGVLLATPSNPTGTTIQPDELKAILQEVRARDGFAIVDEIYQGLTYDHAPSTVLTIDQDAIVINSFSKYFSMTGWRLGWMVVPEHMVAAVEKLAQNWFICPSSIAQYAAVACFEPQQIAIFEARKAEMQTRRDYLVPALRELGFSIPVTPDGAFYVYANCSALTDDADHFAKDVLQKAGVVITPGQDFGPFTAKDHVRFSYANSLDNLKEAVRRLAEYLKQGS</sequence>
<dbReference type="AlphaFoldDB" id="A0A941DNP2"/>
<dbReference type="InterPro" id="IPR015424">
    <property type="entry name" value="PyrdxlP-dep_Trfase"/>
</dbReference>
<feature type="domain" description="Aminotransferase class I/classII large" evidence="7">
    <location>
        <begin position="34"/>
        <end position="382"/>
    </location>
</feature>
<dbReference type="CDD" id="cd00609">
    <property type="entry name" value="AAT_like"/>
    <property type="match status" value="1"/>
</dbReference>
<comment type="caution">
    <text evidence="8">The sequence shown here is derived from an EMBL/GenBank/DDBJ whole genome shotgun (WGS) entry which is preliminary data.</text>
</comment>
<dbReference type="GO" id="GO:0006520">
    <property type="term" value="P:amino acid metabolic process"/>
    <property type="evidence" value="ECO:0007669"/>
    <property type="project" value="InterPro"/>
</dbReference>
<dbReference type="InterPro" id="IPR050596">
    <property type="entry name" value="AspAT/PAT-like"/>
</dbReference>
<keyword evidence="9" id="KW-1185">Reference proteome</keyword>
<proteinExistence type="inferred from homology"/>
<evidence type="ECO:0000256" key="2">
    <source>
        <dbReference type="ARBA" id="ARBA00007441"/>
    </source>
</evidence>
<accession>A0A941DNP2</accession>
<evidence type="ECO:0000256" key="6">
    <source>
        <dbReference type="RuleBase" id="RU000481"/>
    </source>
</evidence>
<dbReference type="Pfam" id="PF00155">
    <property type="entry name" value="Aminotran_1_2"/>
    <property type="match status" value="1"/>
</dbReference>
<comment type="similarity">
    <text evidence="2 6">Belongs to the class-I pyridoxal-phosphate-dependent aminotransferase family.</text>
</comment>
<keyword evidence="3 6" id="KW-0032">Aminotransferase</keyword>
<evidence type="ECO:0000256" key="5">
    <source>
        <dbReference type="ARBA" id="ARBA00022898"/>
    </source>
</evidence>
<evidence type="ECO:0000256" key="1">
    <source>
        <dbReference type="ARBA" id="ARBA00001933"/>
    </source>
</evidence>
<evidence type="ECO:0000259" key="7">
    <source>
        <dbReference type="Pfam" id="PF00155"/>
    </source>
</evidence>
<evidence type="ECO:0000256" key="3">
    <source>
        <dbReference type="ARBA" id="ARBA00022576"/>
    </source>
</evidence>
<dbReference type="InterPro" id="IPR015421">
    <property type="entry name" value="PyrdxlP-dep_Trfase_major"/>
</dbReference>
<protein>
    <recommendedName>
        <fullName evidence="6">Aminotransferase</fullName>
        <ecNumber evidence="6">2.6.1.-</ecNumber>
    </recommendedName>
</protein>
<evidence type="ECO:0000313" key="8">
    <source>
        <dbReference type="EMBL" id="MBR7782959.1"/>
    </source>
</evidence>
<evidence type="ECO:0000313" key="9">
    <source>
        <dbReference type="Proteomes" id="UP000680067"/>
    </source>
</evidence>
<dbReference type="EMBL" id="JAGSPN010000009">
    <property type="protein sequence ID" value="MBR7782959.1"/>
    <property type="molecule type" value="Genomic_DNA"/>
</dbReference>
<keyword evidence="4 6" id="KW-0808">Transferase</keyword>
<dbReference type="NCBIfam" id="NF006514">
    <property type="entry name" value="PRK08960.1"/>
    <property type="match status" value="1"/>
</dbReference>
<evidence type="ECO:0000256" key="4">
    <source>
        <dbReference type="ARBA" id="ARBA00022679"/>
    </source>
</evidence>
<dbReference type="GO" id="GO:0030170">
    <property type="term" value="F:pyridoxal phosphate binding"/>
    <property type="evidence" value="ECO:0007669"/>
    <property type="project" value="InterPro"/>
</dbReference>
<organism evidence="8 9">
    <name type="scientific">Undibacterium luofuense</name>
    <dbReference type="NCBI Taxonomy" id="2828733"/>
    <lineage>
        <taxon>Bacteria</taxon>
        <taxon>Pseudomonadati</taxon>
        <taxon>Pseudomonadota</taxon>
        <taxon>Betaproteobacteria</taxon>
        <taxon>Burkholderiales</taxon>
        <taxon>Oxalobacteraceae</taxon>
        <taxon>Undibacterium</taxon>
    </lineage>
</organism>
<dbReference type="InterPro" id="IPR004838">
    <property type="entry name" value="NHTrfase_class1_PyrdxlP-BS"/>
</dbReference>
<dbReference type="EC" id="2.6.1.-" evidence="6"/>
<dbReference type="SUPFAM" id="SSF53383">
    <property type="entry name" value="PLP-dependent transferases"/>
    <property type="match status" value="1"/>
</dbReference>
<dbReference type="Gene3D" id="3.40.640.10">
    <property type="entry name" value="Type I PLP-dependent aspartate aminotransferase-like (Major domain)"/>
    <property type="match status" value="1"/>
</dbReference>
<dbReference type="NCBIfam" id="NF005601">
    <property type="entry name" value="PRK07337.1"/>
    <property type="match status" value="1"/>
</dbReference>
<comment type="cofactor">
    <cofactor evidence="1 6">
        <name>pyridoxal 5'-phosphate</name>
        <dbReference type="ChEBI" id="CHEBI:597326"/>
    </cofactor>
</comment>
<name>A0A941DNP2_9BURK</name>
<dbReference type="PANTHER" id="PTHR46383">
    <property type="entry name" value="ASPARTATE AMINOTRANSFERASE"/>
    <property type="match status" value="1"/>
</dbReference>
<dbReference type="InterPro" id="IPR004839">
    <property type="entry name" value="Aminotransferase_I/II_large"/>
</dbReference>
<gene>
    <name evidence="8" type="ORF">KDM89_12455</name>
</gene>
<dbReference type="Proteomes" id="UP000680067">
    <property type="component" value="Unassembled WGS sequence"/>
</dbReference>
<dbReference type="PANTHER" id="PTHR46383:SF2">
    <property type="entry name" value="AMINOTRANSFERASE"/>
    <property type="match status" value="1"/>
</dbReference>
<keyword evidence="5" id="KW-0663">Pyridoxal phosphate</keyword>
<dbReference type="GO" id="GO:0008483">
    <property type="term" value="F:transaminase activity"/>
    <property type="evidence" value="ECO:0007669"/>
    <property type="project" value="UniProtKB-KW"/>
</dbReference>